<sequence length="183" mass="18642">MPRRLAPRATLLPGRLRPLALLAALLTPLVPGAALAQPKPQKIGEFQAWTAASFAEGGHKTCYAFTKPEGERKGALLTVTHRHNARDTVTVSAGPGFPRNGEASLNVGGTDLPFYTAGAVAAAREGAAAVRAFRGGKEAVLKAPAASGKGTVSETFPLAGFSAAYDAISKECPAGGAPGGGRR</sequence>
<reference evidence="3" key="1">
    <citation type="submission" date="2018-06" db="EMBL/GenBank/DDBJ databases">
        <authorList>
            <person name="Khan S.A."/>
        </authorList>
    </citation>
    <scope>NUCLEOTIDE SEQUENCE [LARGE SCALE GENOMIC DNA]</scope>
    <source>
        <strain evidence="3">DB-1506</strain>
    </source>
</reference>
<dbReference type="Pfam" id="PF06776">
    <property type="entry name" value="IalB"/>
    <property type="match status" value="1"/>
</dbReference>
<evidence type="ECO:0000313" key="2">
    <source>
        <dbReference type="EMBL" id="RAI61096.1"/>
    </source>
</evidence>
<dbReference type="EMBL" id="QLIX01000001">
    <property type="protein sequence ID" value="RAI61096.1"/>
    <property type="molecule type" value="Genomic_DNA"/>
</dbReference>
<gene>
    <name evidence="2" type="ORF">DOO78_00240</name>
</gene>
<keyword evidence="3" id="KW-1185">Reference proteome</keyword>
<evidence type="ECO:0008006" key="4">
    <source>
        <dbReference type="Google" id="ProtNLM"/>
    </source>
</evidence>
<comment type="caution">
    <text evidence="2">The sequence shown here is derived from an EMBL/GenBank/DDBJ whole genome shotgun (WGS) entry which is preliminary data.</text>
</comment>
<accession>A0A327MFA7</accession>
<name>A0A327MFA7_9PROT</name>
<dbReference type="Proteomes" id="UP000249065">
    <property type="component" value="Unassembled WGS sequence"/>
</dbReference>
<organism evidence="2 3">
    <name type="scientific">Roseicella frigidaeris</name>
    <dbReference type="NCBI Taxonomy" id="2230885"/>
    <lineage>
        <taxon>Bacteria</taxon>
        <taxon>Pseudomonadati</taxon>
        <taxon>Pseudomonadota</taxon>
        <taxon>Alphaproteobacteria</taxon>
        <taxon>Acetobacterales</taxon>
        <taxon>Roseomonadaceae</taxon>
        <taxon>Roseicella</taxon>
    </lineage>
</organism>
<protein>
    <recommendedName>
        <fullName evidence="4">Invasion associated locus B family protein</fullName>
    </recommendedName>
</protein>
<dbReference type="InterPro" id="IPR010642">
    <property type="entry name" value="Invasion_prot_B"/>
</dbReference>
<keyword evidence="1" id="KW-0732">Signal</keyword>
<dbReference type="AlphaFoldDB" id="A0A327MFA7"/>
<dbReference type="Gene3D" id="2.60.40.1880">
    <property type="entry name" value="Invasion associated locus B (IalB) protein"/>
    <property type="match status" value="1"/>
</dbReference>
<dbReference type="InterPro" id="IPR038696">
    <property type="entry name" value="IalB_sf"/>
</dbReference>
<evidence type="ECO:0000313" key="3">
    <source>
        <dbReference type="Proteomes" id="UP000249065"/>
    </source>
</evidence>
<feature type="chain" id="PRO_5016268580" description="Invasion associated locus B family protein" evidence="1">
    <location>
        <begin position="37"/>
        <end position="183"/>
    </location>
</feature>
<proteinExistence type="predicted"/>
<dbReference type="OrthoDB" id="9806572at2"/>
<evidence type="ECO:0000256" key="1">
    <source>
        <dbReference type="SAM" id="SignalP"/>
    </source>
</evidence>
<feature type="signal peptide" evidence="1">
    <location>
        <begin position="1"/>
        <end position="36"/>
    </location>
</feature>